<sequence>MTNLAGMAKVSASSFVMPLFIITAVLGCGTLPGGPASMSSRTFNVSGFSLPVAMAFTSAPGAIAQVANISTSADVARGFVMRTIMQAVFDVLEQQGRAAGLADFIITSILNQLNVTINYTPLECKDVAVNHAMPAQQIMIMNMMKPKCIIFGNTVTAICNMRCRLNNGMHVLSIPNEHLSISGTLTTTNIIMANWSRDMWQGVVNRVVRALVSGPFGSHFISAVATVS</sequence>
<keyword evidence="1" id="KW-0732">Signal</keyword>
<dbReference type="EMBL" id="JAHQIW010006732">
    <property type="protein sequence ID" value="KAJ1370097.1"/>
    <property type="molecule type" value="Genomic_DNA"/>
</dbReference>
<evidence type="ECO:0000313" key="2">
    <source>
        <dbReference type="EMBL" id="KAJ1370097.1"/>
    </source>
</evidence>
<name>A0AAD5R5Y5_PARTN</name>
<feature type="chain" id="PRO_5042100745" evidence="1">
    <location>
        <begin position="28"/>
        <end position="228"/>
    </location>
</feature>
<dbReference type="Proteomes" id="UP001196413">
    <property type="component" value="Unassembled WGS sequence"/>
</dbReference>
<gene>
    <name evidence="2" type="ORF">KIN20_031749</name>
</gene>
<evidence type="ECO:0000313" key="3">
    <source>
        <dbReference type="Proteomes" id="UP001196413"/>
    </source>
</evidence>
<accession>A0AAD5R5Y5</accession>
<proteinExistence type="predicted"/>
<keyword evidence="3" id="KW-1185">Reference proteome</keyword>
<comment type="caution">
    <text evidence="2">The sequence shown here is derived from an EMBL/GenBank/DDBJ whole genome shotgun (WGS) entry which is preliminary data.</text>
</comment>
<reference evidence="2" key="1">
    <citation type="submission" date="2021-06" db="EMBL/GenBank/DDBJ databases">
        <title>Parelaphostrongylus tenuis whole genome reference sequence.</title>
        <authorList>
            <person name="Garwood T.J."/>
            <person name="Larsen P.A."/>
            <person name="Fountain-Jones N.M."/>
            <person name="Garbe J.R."/>
            <person name="Macchietto M.G."/>
            <person name="Kania S.A."/>
            <person name="Gerhold R.W."/>
            <person name="Richards J.E."/>
            <person name="Wolf T.M."/>
        </authorList>
    </citation>
    <scope>NUCLEOTIDE SEQUENCE</scope>
    <source>
        <strain evidence="2">MNPRO001-30</strain>
        <tissue evidence="2">Meninges</tissue>
    </source>
</reference>
<organism evidence="2 3">
    <name type="scientific">Parelaphostrongylus tenuis</name>
    <name type="common">Meningeal worm</name>
    <dbReference type="NCBI Taxonomy" id="148309"/>
    <lineage>
        <taxon>Eukaryota</taxon>
        <taxon>Metazoa</taxon>
        <taxon>Ecdysozoa</taxon>
        <taxon>Nematoda</taxon>
        <taxon>Chromadorea</taxon>
        <taxon>Rhabditida</taxon>
        <taxon>Rhabditina</taxon>
        <taxon>Rhabditomorpha</taxon>
        <taxon>Strongyloidea</taxon>
        <taxon>Metastrongylidae</taxon>
        <taxon>Parelaphostrongylus</taxon>
    </lineage>
</organism>
<feature type="signal peptide" evidence="1">
    <location>
        <begin position="1"/>
        <end position="27"/>
    </location>
</feature>
<protein>
    <submittedName>
        <fullName evidence="2">Uncharacterized protein</fullName>
    </submittedName>
</protein>
<dbReference type="AlphaFoldDB" id="A0AAD5R5Y5"/>
<evidence type="ECO:0000256" key="1">
    <source>
        <dbReference type="SAM" id="SignalP"/>
    </source>
</evidence>